<dbReference type="PROSITE" id="PS51163">
    <property type="entry name" value="YRDC"/>
    <property type="match status" value="1"/>
</dbReference>
<name>A0A0S3F221_9SPHN</name>
<evidence type="ECO:0000256" key="11">
    <source>
        <dbReference type="ARBA" id="ARBA00029774"/>
    </source>
</evidence>
<feature type="binding site" evidence="14">
    <location>
        <position position="156"/>
    </location>
    <ligand>
        <name>ATP</name>
        <dbReference type="ChEBI" id="CHEBI:30616"/>
    </ligand>
</feature>
<dbReference type="Gene3D" id="3.40.50.11030">
    <property type="entry name" value="Threonylcarbamoyl-AMP synthase, C-terminal domain"/>
    <property type="match status" value="1"/>
</dbReference>
<keyword evidence="9 13" id="KW-0547">Nucleotide-binding</keyword>
<feature type="binding site" evidence="14">
    <location>
        <position position="186"/>
    </location>
    <ligand>
        <name>L-threonine</name>
        <dbReference type="ChEBI" id="CHEBI:57926"/>
    </ligand>
</feature>
<feature type="binding site" evidence="14">
    <location>
        <position position="148"/>
    </location>
    <ligand>
        <name>ATP</name>
        <dbReference type="ChEBI" id="CHEBI:30616"/>
    </ligand>
</feature>
<feature type="domain" description="YrdC-like" evidence="15">
    <location>
        <begin position="17"/>
        <end position="204"/>
    </location>
</feature>
<evidence type="ECO:0000256" key="10">
    <source>
        <dbReference type="ARBA" id="ARBA00022840"/>
    </source>
</evidence>
<evidence type="ECO:0000256" key="5">
    <source>
        <dbReference type="ARBA" id="ARBA00022490"/>
    </source>
</evidence>
<dbReference type="InterPro" id="IPR005145">
    <property type="entry name" value="Sua5_C"/>
</dbReference>
<proteinExistence type="inferred from homology"/>
<dbReference type="Pfam" id="PF03481">
    <property type="entry name" value="Sua5_C"/>
    <property type="match status" value="1"/>
</dbReference>
<feature type="binding site" evidence="14">
    <location>
        <position position="71"/>
    </location>
    <ligand>
        <name>L-threonine</name>
        <dbReference type="ChEBI" id="CHEBI:57926"/>
    </ligand>
</feature>
<dbReference type="Proteomes" id="UP000056968">
    <property type="component" value="Chromosome"/>
</dbReference>
<dbReference type="PANTHER" id="PTHR17490">
    <property type="entry name" value="SUA5"/>
    <property type="match status" value="1"/>
</dbReference>
<keyword evidence="7 13" id="KW-0819">tRNA processing</keyword>
<evidence type="ECO:0000259" key="15">
    <source>
        <dbReference type="PROSITE" id="PS51163"/>
    </source>
</evidence>
<comment type="function">
    <text evidence="13">Required for the formation of a threonylcarbamoyl group on adenosine at position 37 (t(6)A37) in tRNAs that read codons beginning with adenine.</text>
</comment>
<dbReference type="OrthoDB" id="9814580at2"/>
<feature type="binding site" evidence="14">
    <location>
        <position position="62"/>
    </location>
    <ligand>
        <name>ATP</name>
        <dbReference type="ChEBI" id="CHEBI:30616"/>
    </ligand>
</feature>
<dbReference type="STRING" id="1332080.ATN00_17090"/>
<evidence type="ECO:0000256" key="7">
    <source>
        <dbReference type="ARBA" id="ARBA00022694"/>
    </source>
</evidence>
<evidence type="ECO:0000256" key="3">
    <source>
        <dbReference type="ARBA" id="ARBA00012584"/>
    </source>
</evidence>
<feature type="binding site" evidence="14">
    <location>
        <position position="200"/>
    </location>
    <ligand>
        <name>ATP</name>
        <dbReference type="ChEBI" id="CHEBI:30616"/>
    </ligand>
</feature>
<sequence>MTIAHSAFSTKICRYGTESLREAALLIRAGEPVAVPTETVYGLAADATDSNAVAAIYSAKGRPSFNPLIVHVADRAMAEGLAHFSPHAEKLAEYFWPGALTLVLPVREDSGLSPLVTAGLPTVAIRLPAHPAMRALIRESGRPLAAPSANRSGSISPTRAEHVLASLNGKIRMILDEGPTSEGVESTIVAPETDRIRLLRPGPVTAAMLEEASGLPVIAGGINAQIEAPGQMESHYAPSKPVRLHALKAEKNEFLIGFGLMPCNFNLSPDADLREAAANLFAALHLADASAANNIAVAPVPEEGIGIAINDRLRRAAA</sequence>
<dbReference type="Gene3D" id="3.90.870.10">
    <property type="entry name" value="DHBP synthase"/>
    <property type="match status" value="1"/>
</dbReference>
<gene>
    <name evidence="16" type="ORF">ATN00_17090</name>
</gene>
<keyword evidence="17" id="KW-1185">Reference proteome</keyword>
<dbReference type="GO" id="GO:0000049">
    <property type="term" value="F:tRNA binding"/>
    <property type="evidence" value="ECO:0007669"/>
    <property type="project" value="TreeGrafter"/>
</dbReference>
<dbReference type="InterPro" id="IPR017945">
    <property type="entry name" value="DHBP_synth_RibB-like_a/b_dom"/>
</dbReference>
<dbReference type="InterPro" id="IPR038385">
    <property type="entry name" value="Sua5/YwlC_C"/>
</dbReference>
<organism evidence="16 17">
    <name type="scientific">Sphingobium baderi</name>
    <dbReference type="NCBI Taxonomy" id="1332080"/>
    <lineage>
        <taxon>Bacteria</taxon>
        <taxon>Pseudomonadati</taxon>
        <taxon>Pseudomonadota</taxon>
        <taxon>Alphaproteobacteria</taxon>
        <taxon>Sphingomonadales</taxon>
        <taxon>Sphingomonadaceae</taxon>
        <taxon>Sphingobium</taxon>
    </lineage>
</organism>
<feature type="binding site" evidence="14">
    <location>
        <position position="236"/>
    </location>
    <ligand>
        <name>ATP</name>
        <dbReference type="ChEBI" id="CHEBI:30616"/>
    </ligand>
</feature>
<dbReference type="PANTHER" id="PTHR17490:SF16">
    <property type="entry name" value="THREONYLCARBAMOYL-AMP SYNTHASE"/>
    <property type="match status" value="1"/>
</dbReference>
<reference evidence="16 17" key="1">
    <citation type="submission" date="2015-11" db="EMBL/GenBank/DDBJ databases">
        <title>A Two-component Flavoprotein Monooxygenase System MeaXY Responsible for para-Hydroxylation of 2-Methyl-6-ethylaniline and 2,6-Diethylaniline in Sphingobium baderi DE-13.</title>
        <authorList>
            <person name="Cheng M."/>
            <person name="Meng Q."/>
            <person name="Yang Y."/>
            <person name="Chu C."/>
            <person name="Yan X."/>
            <person name="He J."/>
            <person name="Li S."/>
        </authorList>
    </citation>
    <scope>NUCLEOTIDE SEQUENCE [LARGE SCALE GENOMIC DNA]</scope>
    <source>
        <strain evidence="16 17">DE-13</strain>
    </source>
</reference>
<dbReference type="GO" id="GO:0005524">
    <property type="term" value="F:ATP binding"/>
    <property type="evidence" value="ECO:0007669"/>
    <property type="project" value="UniProtKB-UniRule"/>
</dbReference>
<evidence type="ECO:0000313" key="17">
    <source>
        <dbReference type="Proteomes" id="UP000056968"/>
    </source>
</evidence>
<dbReference type="KEGG" id="sbd:ATN00_17090"/>
<evidence type="ECO:0000256" key="1">
    <source>
        <dbReference type="ARBA" id="ARBA00004496"/>
    </source>
</evidence>
<comment type="similarity">
    <text evidence="2 13">Belongs to the SUA5 family.</text>
</comment>
<keyword evidence="10 13" id="KW-0067">ATP-binding</keyword>
<dbReference type="InterPro" id="IPR006070">
    <property type="entry name" value="Sua5-like_dom"/>
</dbReference>
<evidence type="ECO:0000256" key="8">
    <source>
        <dbReference type="ARBA" id="ARBA00022695"/>
    </source>
</evidence>
<dbReference type="Pfam" id="PF01300">
    <property type="entry name" value="Sua5_yciO_yrdC"/>
    <property type="match status" value="1"/>
</dbReference>
<evidence type="ECO:0000256" key="2">
    <source>
        <dbReference type="ARBA" id="ARBA00007663"/>
    </source>
</evidence>
<dbReference type="EC" id="2.7.7.87" evidence="3 13"/>
<evidence type="ECO:0000256" key="9">
    <source>
        <dbReference type="ARBA" id="ARBA00022741"/>
    </source>
</evidence>
<accession>A0A0S3F221</accession>
<feature type="binding site" evidence="14">
    <location>
        <position position="66"/>
    </location>
    <ligand>
        <name>ATP</name>
        <dbReference type="ChEBI" id="CHEBI:30616"/>
    </ligand>
</feature>
<dbReference type="GO" id="GO:0003725">
    <property type="term" value="F:double-stranded RNA binding"/>
    <property type="evidence" value="ECO:0007669"/>
    <property type="project" value="UniProtKB-UniRule"/>
</dbReference>
<keyword evidence="5 13" id="KW-0963">Cytoplasm</keyword>
<feature type="binding site" evidence="14">
    <location>
        <position position="122"/>
    </location>
    <ligand>
        <name>L-threonine</name>
        <dbReference type="ChEBI" id="CHEBI:57926"/>
    </ligand>
</feature>
<dbReference type="InterPro" id="IPR050156">
    <property type="entry name" value="TC-AMP_synthase_SUA5"/>
</dbReference>
<comment type="subcellular location">
    <subcellularLocation>
        <location evidence="1 13">Cytoplasm</location>
    </subcellularLocation>
</comment>
<dbReference type="GO" id="GO:0005737">
    <property type="term" value="C:cytoplasm"/>
    <property type="evidence" value="ECO:0007669"/>
    <property type="project" value="UniProtKB-SubCell"/>
</dbReference>
<evidence type="ECO:0000313" key="16">
    <source>
        <dbReference type="EMBL" id="ALR21758.1"/>
    </source>
</evidence>
<feature type="binding site" evidence="14">
    <location>
        <position position="39"/>
    </location>
    <ligand>
        <name>L-threonine</name>
        <dbReference type="ChEBI" id="CHEBI:57926"/>
    </ligand>
</feature>
<keyword evidence="6 13" id="KW-0808">Transferase</keyword>
<dbReference type="PIRSF" id="PIRSF004930">
    <property type="entry name" value="Tln_factor_SUA5"/>
    <property type="match status" value="1"/>
</dbReference>
<comment type="catalytic activity">
    <reaction evidence="12 13">
        <text>L-threonine + hydrogencarbonate + ATP = L-threonylcarbamoyladenylate + diphosphate + H2O</text>
        <dbReference type="Rhea" id="RHEA:36407"/>
        <dbReference type="ChEBI" id="CHEBI:15377"/>
        <dbReference type="ChEBI" id="CHEBI:17544"/>
        <dbReference type="ChEBI" id="CHEBI:30616"/>
        <dbReference type="ChEBI" id="CHEBI:33019"/>
        <dbReference type="ChEBI" id="CHEBI:57926"/>
        <dbReference type="ChEBI" id="CHEBI:73682"/>
        <dbReference type="EC" id="2.7.7.87"/>
    </reaction>
</comment>
<feature type="binding site" evidence="14">
    <location>
        <position position="126"/>
    </location>
    <ligand>
        <name>L-threonine</name>
        <dbReference type="ChEBI" id="CHEBI:57926"/>
    </ligand>
</feature>
<dbReference type="GO" id="GO:0006450">
    <property type="term" value="P:regulation of translational fidelity"/>
    <property type="evidence" value="ECO:0007669"/>
    <property type="project" value="TreeGrafter"/>
</dbReference>
<dbReference type="InterPro" id="IPR010923">
    <property type="entry name" value="T(6)A37_SUA5"/>
</dbReference>
<dbReference type="GO" id="GO:0008033">
    <property type="term" value="P:tRNA processing"/>
    <property type="evidence" value="ECO:0007669"/>
    <property type="project" value="UniProtKB-KW"/>
</dbReference>
<dbReference type="GO" id="GO:0061710">
    <property type="term" value="F:L-threonylcarbamoyladenylate synthase"/>
    <property type="evidence" value="ECO:0007669"/>
    <property type="project" value="UniProtKB-EC"/>
</dbReference>
<evidence type="ECO:0000256" key="14">
    <source>
        <dbReference type="PIRSR" id="PIRSR004930-1"/>
    </source>
</evidence>
<evidence type="ECO:0000256" key="12">
    <source>
        <dbReference type="ARBA" id="ARBA00048366"/>
    </source>
</evidence>
<dbReference type="AlphaFoldDB" id="A0A0S3F221"/>
<evidence type="ECO:0000256" key="6">
    <source>
        <dbReference type="ARBA" id="ARBA00022679"/>
    </source>
</evidence>
<protein>
    <recommendedName>
        <fullName evidence="4 13">Threonylcarbamoyl-AMP synthase</fullName>
        <shortName evidence="13">TC-AMP synthase</shortName>
        <ecNumber evidence="3 13">2.7.7.87</ecNumber>
    </recommendedName>
    <alternativeName>
        <fullName evidence="11 13">L-threonylcarbamoyladenylate synthase</fullName>
    </alternativeName>
</protein>
<dbReference type="NCBIfam" id="TIGR00057">
    <property type="entry name" value="L-threonylcarbamoyladenylate synthase"/>
    <property type="match status" value="1"/>
</dbReference>
<feature type="binding site" evidence="14">
    <location>
        <position position="146"/>
    </location>
    <ligand>
        <name>L-threonine</name>
        <dbReference type="ChEBI" id="CHEBI:57926"/>
    </ligand>
</feature>
<evidence type="ECO:0000256" key="13">
    <source>
        <dbReference type="PIRNR" id="PIRNR004930"/>
    </source>
</evidence>
<dbReference type="SUPFAM" id="SSF55821">
    <property type="entry name" value="YrdC/RibB"/>
    <property type="match status" value="1"/>
</dbReference>
<dbReference type="RefSeq" id="WP_062066821.1">
    <property type="nucleotide sequence ID" value="NZ_CP013264.1"/>
</dbReference>
<evidence type="ECO:0000256" key="4">
    <source>
        <dbReference type="ARBA" id="ARBA00015492"/>
    </source>
</evidence>
<keyword evidence="8 13" id="KW-0548">Nucleotidyltransferase</keyword>
<dbReference type="EMBL" id="CP013264">
    <property type="protein sequence ID" value="ALR21758.1"/>
    <property type="molecule type" value="Genomic_DNA"/>
</dbReference>